<evidence type="ECO:0000313" key="3">
    <source>
        <dbReference type="EMBL" id="RYU94103.1"/>
    </source>
</evidence>
<dbReference type="PIRSF" id="PIRSF016487">
    <property type="entry name" value="CYTH_UCP016487"/>
    <property type="match status" value="1"/>
</dbReference>
<dbReference type="Pfam" id="PF01928">
    <property type="entry name" value="CYTH"/>
    <property type="match status" value="1"/>
</dbReference>
<dbReference type="SUPFAM" id="SSF55154">
    <property type="entry name" value="CYTH-like phosphatases"/>
    <property type="match status" value="1"/>
</dbReference>
<dbReference type="InterPro" id="IPR012042">
    <property type="entry name" value="NeuTTM/CthTTM-like"/>
</dbReference>
<dbReference type="AlphaFoldDB" id="A0A4Q5LX73"/>
<dbReference type="SMART" id="SM01118">
    <property type="entry name" value="CYTH"/>
    <property type="match status" value="1"/>
</dbReference>
<evidence type="ECO:0000313" key="4">
    <source>
        <dbReference type="Proteomes" id="UP000293162"/>
    </source>
</evidence>
<dbReference type="PROSITE" id="PS51707">
    <property type="entry name" value="CYTH"/>
    <property type="match status" value="1"/>
</dbReference>
<name>A0A4Q5LX73_9BACT</name>
<keyword evidence="4" id="KW-1185">Reference proteome</keyword>
<dbReference type="EMBL" id="SEWF01000031">
    <property type="protein sequence ID" value="RYU94103.1"/>
    <property type="molecule type" value="Genomic_DNA"/>
</dbReference>
<gene>
    <name evidence="3" type="ORF">EWM59_18765</name>
</gene>
<dbReference type="InterPro" id="IPR033469">
    <property type="entry name" value="CYTH-like_dom_sf"/>
</dbReference>
<reference evidence="3 4" key="1">
    <citation type="submission" date="2019-02" db="EMBL/GenBank/DDBJ databases">
        <title>Bacterial novel species Emticicia sp. 17J42-9 isolated from soil.</title>
        <authorList>
            <person name="Jung H.-Y."/>
        </authorList>
    </citation>
    <scope>NUCLEOTIDE SEQUENCE [LARGE SCALE GENOMIC DNA]</scope>
    <source>
        <strain evidence="3 4">17J42-9</strain>
    </source>
</reference>
<protein>
    <submittedName>
        <fullName evidence="3">CYTH domain-containing protein</fullName>
    </submittedName>
</protein>
<dbReference type="CDD" id="cd07891">
    <property type="entry name" value="CYTH-like_CthTTM-like_1"/>
    <property type="match status" value="1"/>
</dbReference>
<dbReference type="PANTHER" id="PTHR40114">
    <property type="entry name" value="SLR0698 PROTEIN"/>
    <property type="match status" value="1"/>
</dbReference>
<accession>A0A4Q5LX73</accession>
<dbReference type="InterPro" id="IPR023577">
    <property type="entry name" value="CYTH_domain"/>
</dbReference>
<feature type="domain" description="CYTH" evidence="2">
    <location>
        <begin position="2"/>
        <end position="149"/>
    </location>
</feature>
<feature type="active site" description="Proton acceptor" evidence="1">
    <location>
        <position position="31"/>
    </location>
</feature>
<organism evidence="3 4">
    <name type="scientific">Emticicia agri</name>
    <dbReference type="NCBI Taxonomy" id="2492393"/>
    <lineage>
        <taxon>Bacteria</taxon>
        <taxon>Pseudomonadati</taxon>
        <taxon>Bacteroidota</taxon>
        <taxon>Cytophagia</taxon>
        <taxon>Cytophagales</taxon>
        <taxon>Leadbetterellaceae</taxon>
        <taxon>Emticicia</taxon>
    </lineage>
</organism>
<dbReference type="RefSeq" id="WP_130022793.1">
    <property type="nucleotide sequence ID" value="NZ_SEWF01000031.1"/>
</dbReference>
<dbReference type="Proteomes" id="UP000293162">
    <property type="component" value="Unassembled WGS sequence"/>
</dbReference>
<comment type="caution">
    <text evidence="3">The sequence shown here is derived from an EMBL/GenBank/DDBJ whole genome shotgun (WGS) entry which is preliminary data.</text>
</comment>
<sequence length="155" mass="18229">MALEIERKYLIHHDKWHNFSKPEGQLYRQGYILKDPNKTIRVRLTDTTAYLTIKGASVGATRTEFEYEIPKEEAVELLDNFAVSELSKVRYKIMYMNKLWEVDVFMGDNDGLIVAEIELLSEEESFELPEWISIEVTGDNRYYNSNLSAHPFKNW</sequence>
<dbReference type="PANTHER" id="PTHR40114:SF1">
    <property type="entry name" value="SLR0698 PROTEIN"/>
    <property type="match status" value="1"/>
</dbReference>
<dbReference type="OrthoDB" id="9805588at2"/>
<dbReference type="Gene3D" id="2.40.320.10">
    <property type="entry name" value="Hypothetical Protein Pfu-838710-001"/>
    <property type="match status" value="1"/>
</dbReference>
<proteinExistence type="predicted"/>
<evidence type="ECO:0000256" key="1">
    <source>
        <dbReference type="PIRSR" id="PIRSR016487-1"/>
    </source>
</evidence>
<evidence type="ECO:0000259" key="2">
    <source>
        <dbReference type="PROSITE" id="PS51707"/>
    </source>
</evidence>